<gene>
    <name evidence="2" type="ORF">Bpfe_014086</name>
</gene>
<feature type="non-terminal residue" evidence="2">
    <location>
        <position position="1"/>
    </location>
</feature>
<reference evidence="2" key="2">
    <citation type="submission" date="2023-04" db="EMBL/GenBank/DDBJ databases">
        <authorList>
            <person name="Bu L."/>
            <person name="Lu L."/>
            <person name="Laidemitt M.R."/>
            <person name="Zhang S.M."/>
            <person name="Mutuku M."/>
            <person name="Mkoji G."/>
            <person name="Steinauer M."/>
            <person name="Loker E.S."/>
        </authorList>
    </citation>
    <scope>NUCLEOTIDE SEQUENCE</scope>
    <source>
        <strain evidence="2">KasaAsao</strain>
        <tissue evidence="2">Whole Snail</tissue>
    </source>
</reference>
<sequence>RSHSSVDLTKRKSGTSLWFTQVSALLIKRFHHYRRNWRIIISSIFLPLLFLLAALGFGSVRVSEGDPKELVLDPSIYGPKTYSFI</sequence>
<dbReference type="EMBL" id="JASAOG010000061">
    <property type="protein sequence ID" value="KAK0056590.1"/>
    <property type="molecule type" value="Genomic_DNA"/>
</dbReference>
<dbReference type="GO" id="GO:0005524">
    <property type="term" value="F:ATP binding"/>
    <property type="evidence" value="ECO:0007669"/>
    <property type="project" value="UniProtKB-KW"/>
</dbReference>
<keyword evidence="3" id="KW-1185">Reference proteome</keyword>
<feature type="non-terminal residue" evidence="2">
    <location>
        <position position="85"/>
    </location>
</feature>
<accession>A0AAD8BL53</accession>
<evidence type="ECO:0000313" key="3">
    <source>
        <dbReference type="Proteomes" id="UP001233172"/>
    </source>
</evidence>
<organism evidence="2 3">
    <name type="scientific">Biomphalaria pfeifferi</name>
    <name type="common">Bloodfluke planorb</name>
    <name type="synonym">Freshwater snail</name>
    <dbReference type="NCBI Taxonomy" id="112525"/>
    <lineage>
        <taxon>Eukaryota</taxon>
        <taxon>Metazoa</taxon>
        <taxon>Spiralia</taxon>
        <taxon>Lophotrochozoa</taxon>
        <taxon>Mollusca</taxon>
        <taxon>Gastropoda</taxon>
        <taxon>Heterobranchia</taxon>
        <taxon>Euthyneura</taxon>
        <taxon>Panpulmonata</taxon>
        <taxon>Hygrophila</taxon>
        <taxon>Lymnaeoidea</taxon>
        <taxon>Planorbidae</taxon>
        <taxon>Biomphalaria</taxon>
    </lineage>
</organism>
<keyword evidence="1" id="KW-0812">Transmembrane</keyword>
<keyword evidence="2" id="KW-0547">Nucleotide-binding</keyword>
<name>A0AAD8BL53_BIOPF</name>
<reference evidence="2" key="1">
    <citation type="journal article" date="2023" name="PLoS Negl. Trop. Dis.">
        <title>A genome sequence for Biomphalaria pfeifferi, the major vector snail for the human-infecting parasite Schistosoma mansoni.</title>
        <authorList>
            <person name="Bu L."/>
            <person name="Lu L."/>
            <person name="Laidemitt M.R."/>
            <person name="Zhang S.M."/>
            <person name="Mutuku M."/>
            <person name="Mkoji G."/>
            <person name="Steinauer M."/>
            <person name="Loker E.S."/>
        </authorList>
    </citation>
    <scope>NUCLEOTIDE SEQUENCE</scope>
    <source>
        <strain evidence="2">KasaAsao</strain>
    </source>
</reference>
<comment type="caution">
    <text evidence="2">The sequence shown here is derived from an EMBL/GenBank/DDBJ whole genome shotgun (WGS) entry which is preliminary data.</text>
</comment>
<keyword evidence="2" id="KW-0067">ATP-binding</keyword>
<keyword evidence="1" id="KW-1133">Transmembrane helix</keyword>
<evidence type="ECO:0000313" key="2">
    <source>
        <dbReference type="EMBL" id="KAK0056590.1"/>
    </source>
</evidence>
<dbReference type="Proteomes" id="UP001233172">
    <property type="component" value="Unassembled WGS sequence"/>
</dbReference>
<feature type="transmembrane region" description="Helical" evidence="1">
    <location>
        <begin position="37"/>
        <end position="60"/>
    </location>
</feature>
<dbReference type="AlphaFoldDB" id="A0AAD8BL53"/>
<proteinExistence type="predicted"/>
<protein>
    <submittedName>
        <fullName evidence="2">ATP-binding cassette sub-family A member 1</fullName>
    </submittedName>
</protein>
<keyword evidence="1" id="KW-0472">Membrane</keyword>
<evidence type="ECO:0000256" key="1">
    <source>
        <dbReference type="SAM" id="Phobius"/>
    </source>
</evidence>